<dbReference type="InterPro" id="IPR037482">
    <property type="entry name" value="ST1585_MBL-fold"/>
</dbReference>
<protein>
    <submittedName>
        <fullName evidence="2">MBL fold metallo-hydrolase</fullName>
    </submittedName>
</protein>
<dbReference type="RefSeq" id="WP_137276246.1">
    <property type="nucleotide sequence ID" value="NZ_QKNX01000002.1"/>
</dbReference>
<dbReference type="SUPFAM" id="SSF56281">
    <property type="entry name" value="Metallo-hydrolase/oxidoreductase"/>
    <property type="match status" value="1"/>
</dbReference>
<dbReference type="Gene3D" id="3.60.15.10">
    <property type="entry name" value="Ribonuclease Z/Hydroxyacylglutathione hydrolase-like"/>
    <property type="match status" value="1"/>
</dbReference>
<dbReference type="Pfam" id="PF00753">
    <property type="entry name" value="Lactamase_B"/>
    <property type="match status" value="1"/>
</dbReference>
<dbReference type="PANTHER" id="PTHR42951">
    <property type="entry name" value="METALLO-BETA-LACTAMASE DOMAIN-CONTAINING"/>
    <property type="match status" value="1"/>
</dbReference>
<keyword evidence="2" id="KW-0378">Hydrolase</keyword>
<accession>A0A4U5JAX3</accession>
<feature type="domain" description="Metallo-beta-lactamase" evidence="1">
    <location>
        <begin position="28"/>
        <end position="224"/>
    </location>
</feature>
<dbReference type="InterPro" id="IPR036866">
    <property type="entry name" value="RibonucZ/Hydroxyglut_hydro"/>
</dbReference>
<dbReference type="OrthoDB" id="197151at2157"/>
<dbReference type="AlphaFoldDB" id="A0A4U5JAX3"/>
<organism evidence="2 3">
    <name type="scientific">Natronomonas salsuginis</name>
    <dbReference type="NCBI Taxonomy" id="2217661"/>
    <lineage>
        <taxon>Archaea</taxon>
        <taxon>Methanobacteriati</taxon>
        <taxon>Methanobacteriota</taxon>
        <taxon>Stenosarchaea group</taxon>
        <taxon>Halobacteria</taxon>
        <taxon>Halobacteriales</taxon>
        <taxon>Natronomonadaceae</taxon>
        <taxon>Natronomonas</taxon>
    </lineage>
</organism>
<dbReference type="PANTHER" id="PTHR42951:SF4">
    <property type="entry name" value="ACYL-COENZYME A THIOESTERASE MBLAC2"/>
    <property type="match status" value="1"/>
</dbReference>
<evidence type="ECO:0000313" key="2">
    <source>
        <dbReference type="EMBL" id="TKR26330.1"/>
    </source>
</evidence>
<proteinExistence type="predicted"/>
<dbReference type="GO" id="GO:0016787">
    <property type="term" value="F:hydrolase activity"/>
    <property type="evidence" value="ECO:0007669"/>
    <property type="project" value="UniProtKB-KW"/>
</dbReference>
<gene>
    <name evidence="2" type="ORF">DM868_07510</name>
</gene>
<dbReference type="EMBL" id="QKNX01000002">
    <property type="protein sequence ID" value="TKR26330.1"/>
    <property type="molecule type" value="Genomic_DNA"/>
</dbReference>
<dbReference type="SMART" id="SM00849">
    <property type="entry name" value="Lactamase_B"/>
    <property type="match status" value="1"/>
</dbReference>
<evidence type="ECO:0000259" key="1">
    <source>
        <dbReference type="SMART" id="SM00849"/>
    </source>
</evidence>
<comment type="caution">
    <text evidence="2">The sequence shown here is derived from an EMBL/GenBank/DDBJ whole genome shotgun (WGS) entry which is preliminary data.</text>
</comment>
<evidence type="ECO:0000313" key="3">
    <source>
        <dbReference type="Proteomes" id="UP000308037"/>
    </source>
</evidence>
<dbReference type="InterPro" id="IPR001279">
    <property type="entry name" value="Metallo-B-lactamas"/>
</dbReference>
<name>A0A4U5JAX3_9EURY</name>
<dbReference type="CDD" id="cd07726">
    <property type="entry name" value="ST1585-like_MBL-fold"/>
    <property type="match status" value="1"/>
</dbReference>
<reference evidence="2 3" key="1">
    <citation type="submission" date="2019-04" db="EMBL/GenBank/DDBJ databases">
        <title>Natronomonas sp. F20-122 a newhaloarchaeon isolated from a saline saltern of Isla Bacuta, Huelva, Spain.</title>
        <authorList>
            <person name="Duran-Viseras A."/>
            <person name="Sanchez-Porro C."/>
            <person name="Ventosa A."/>
        </authorList>
    </citation>
    <scope>NUCLEOTIDE SEQUENCE [LARGE SCALE GENOMIC DNA]</scope>
    <source>
        <strain evidence="2 3">F20-122</strain>
    </source>
</reference>
<sequence>MGVGDVHAVESVPDCYYVDTGMYDRAEYGTVYIYDTDRPAILDTGIGADREHIFGALDEIGIGREELEYIIPTHVHLDHAGGAGFIAAETDADVYVHETGVDFIVDPTRLWEGTKEAVGDRIRFYAESEPVPADRVHPLEEGDTIDLGAATLDVYHAPGHAFHQAIFHDADAETVFAADAAGIYVPALDAIAETSPPPGFDLEGVIADARLIDDLNPSTICYGHFGPAPADGRIEEYIDMTELWVETIDEMRARLDVAEIAERLTERSETTAVWGERNAGEEIEMNVRGVLRYLERSDGE</sequence>
<dbReference type="InterPro" id="IPR050855">
    <property type="entry name" value="NDM-1-like"/>
</dbReference>
<keyword evidence="3" id="KW-1185">Reference proteome</keyword>
<dbReference type="Proteomes" id="UP000308037">
    <property type="component" value="Unassembled WGS sequence"/>
</dbReference>